<sequence>MLKNVQHIDGELEGEFYCKLFAREVRFMAEQGAGTDYIEQCVSYLNSLREDVVEALCEASIRYCNEFLDDIGEEMIQFTKPADVLKLVDPNILIVPDPEGRTEPVVHMELDCEWEIEHGMEWVVRGDQVLYVGSFNSENPWGDYAEKDSWNYA</sequence>
<feature type="domain" description="DUF6985" evidence="1">
    <location>
        <begin position="13"/>
        <end position="136"/>
    </location>
</feature>
<gene>
    <name evidence="2" type="ORF">DNH61_05885</name>
</gene>
<keyword evidence="3" id="KW-1185">Reference proteome</keyword>
<proteinExistence type="predicted"/>
<dbReference type="Pfam" id="PF22481">
    <property type="entry name" value="DUF6985"/>
    <property type="match status" value="1"/>
</dbReference>
<organism evidence="2 3">
    <name type="scientific">Paenibacillus sambharensis</name>
    <dbReference type="NCBI Taxonomy" id="1803190"/>
    <lineage>
        <taxon>Bacteria</taxon>
        <taxon>Bacillati</taxon>
        <taxon>Bacillota</taxon>
        <taxon>Bacilli</taxon>
        <taxon>Bacillales</taxon>
        <taxon>Paenibacillaceae</taxon>
        <taxon>Paenibacillus</taxon>
    </lineage>
</organism>
<dbReference type="Proteomes" id="UP000249522">
    <property type="component" value="Unassembled WGS sequence"/>
</dbReference>
<dbReference type="OrthoDB" id="1820296at2"/>
<dbReference type="AlphaFoldDB" id="A0A2W1LYZ0"/>
<evidence type="ECO:0000313" key="2">
    <source>
        <dbReference type="EMBL" id="PZD96727.1"/>
    </source>
</evidence>
<dbReference type="RefSeq" id="WP_111145738.1">
    <property type="nucleotide sequence ID" value="NZ_QKRB01000036.1"/>
</dbReference>
<comment type="caution">
    <text evidence="2">The sequence shown here is derived from an EMBL/GenBank/DDBJ whole genome shotgun (WGS) entry which is preliminary data.</text>
</comment>
<dbReference type="InterPro" id="IPR054254">
    <property type="entry name" value="DUF6985"/>
</dbReference>
<dbReference type="EMBL" id="QKRB01000036">
    <property type="protein sequence ID" value="PZD96727.1"/>
    <property type="molecule type" value="Genomic_DNA"/>
</dbReference>
<reference evidence="2 3" key="1">
    <citation type="submission" date="2018-06" db="EMBL/GenBank/DDBJ databases">
        <title>Paenibacillus imtechensis sp. nov.</title>
        <authorList>
            <person name="Pinnaka A.K."/>
            <person name="Singh H."/>
            <person name="Kaur M."/>
        </authorList>
    </citation>
    <scope>NUCLEOTIDE SEQUENCE [LARGE SCALE GENOMIC DNA]</scope>
    <source>
        <strain evidence="2 3">SMB1</strain>
    </source>
</reference>
<evidence type="ECO:0000313" key="3">
    <source>
        <dbReference type="Proteomes" id="UP000249522"/>
    </source>
</evidence>
<accession>A0A2W1LYZ0</accession>
<evidence type="ECO:0000259" key="1">
    <source>
        <dbReference type="Pfam" id="PF22481"/>
    </source>
</evidence>
<protein>
    <recommendedName>
        <fullName evidence="1">DUF6985 domain-containing protein</fullName>
    </recommendedName>
</protein>
<name>A0A2W1LYZ0_9BACL</name>